<dbReference type="Proteomes" id="UP000008782">
    <property type="component" value="Unassembled WGS sequence"/>
</dbReference>
<dbReference type="VEuPathDB" id="FungiDB:GLRG_02666"/>
<evidence type="ECO:0000313" key="2">
    <source>
        <dbReference type="Proteomes" id="UP000008782"/>
    </source>
</evidence>
<organism evidence="2">
    <name type="scientific">Colletotrichum graminicola (strain M1.001 / M2 / FGSC 10212)</name>
    <name type="common">Maize anthracnose fungus</name>
    <name type="synonym">Glomerella graminicola</name>
    <dbReference type="NCBI Taxonomy" id="645133"/>
    <lineage>
        <taxon>Eukaryota</taxon>
        <taxon>Fungi</taxon>
        <taxon>Dikarya</taxon>
        <taxon>Ascomycota</taxon>
        <taxon>Pezizomycotina</taxon>
        <taxon>Sordariomycetes</taxon>
        <taxon>Hypocreomycetidae</taxon>
        <taxon>Glomerellales</taxon>
        <taxon>Glomerellaceae</taxon>
        <taxon>Colletotrichum</taxon>
        <taxon>Colletotrichum graminicola species complex</taxon>
    </lineage>
</organism>
<reference evidence="2" key="1">
    <citation type="journal article" date="2012" name="Nat. Genet.">
        <title>Lifestyle transitions in plant pathogenic Colletotrichum fungi deciphered by genome and transcriptome analyses.</title>
        <authorList>
            <person name="O'Connell R.J."/>
            <person name="Thon M.R."/>
            <person name="Hacquard S."/>
            <person name="Amyotte S.G."/>
            <person name="Kleemann J."/>
            <person name="Torres M.F."/>
            <person name="Damm U."/>
            <person name="Buiate E.A."/>
            <person name="Epstein L."/>
            <person name="Alkan N."/>
            <person name="Altmueller J."/>
            <person name="Alvarado-Balderrama L."/>
            <person name="Bauser C.A."/>
            <person name="Becker C."/>
            <person name="Birren B.W."/>
            <person name="Chen Z."/>
            <person name="Choi J."/>
            <person name="Crouch J.A."/>
            <person name="Duvick J.P."/>
            <person name="Farman M.A."/>
            <person name="Gan P."/>
            <person name="Heiman D."/>
            <person name="Henrissat B."/>
            <person name="Howard R.J."/>
            <person name="Kabbage M."/>
            <person name="Koch C."/>
            <person name="Kracher B."/>
            <person name="Kubo Y."/>
            <person name="Law A.D."/>
            <person name="Lebrun M.-H."/>
            <person name="Lee Y.-H."/>
            <person name="Miyara I."/>
            <person name="Moore N."/>
            <person name="Neumann U."/>
            <person name="Nordstroem K."/>
            <person name="Panaccione D.G."/>
            <person name="Panstruga R."/>
            <person name="Place M."/>
            <person name="Proctor R.H."/>
            <person name="Prusky D."/>
            <person name="Rech G."/>
            <person name="Reinhardt R."/>
            <person name="Rollins J.A."/>
            <person name="Rounsley S."/>
            <person name="Schardl C.L."/>
            <person name="Schwartz D.C."/>
            <person name="Shenoy N."/>
            <person name="Shirasu K."/>
            <person name="Sikhakolli U.R."/>
            <person name="Stueber K."/>
            <person name="Sukno S.A."/>
            <person name="Sweigard J.A."/>
            <person name="Takano Y."/>
            <person name="Takahara H."/>
            <person name="Trail F."/>
            <person name="van der Does H.C."/>
            <person name="Voll L.M."/>
            <person name="Will I."/>
            <person name="Young S."/>
            <person name="Zeng Q."/>
            <person name="Zhang J."/>
            <person name="Zhou S."/>
            <person name="Dickman M.B."/>
            <person name="Schulze-Lefert P."/>
            <person name="Ver Loren van Themaat E."/>
            <person name="Ma L.-J."/>
            <person name="Vaillancourt L.J."/>
        </authorList>
    </citation>
    <scope>NUCLEOTIDE SEQUENCE [LARGE SCALE GENOMIC DNA]</scope>
    <source>
        <strain evidence="2">M1.001 / M2 / FGSC 10212</strain>
    </source>
</reference>
<dbReference type="RefSeq" id="XP_008090866.1">
    <property type="nucleotide sequence ID" value="XM_008092675.1"/>
</dbReference>
<dbReference type="AlphaFoldDB" id="E3Q7K8"/>
<proteinExistence type="predicted"/>
<dbReference type="EMBL" id="GG697335">
    <property type="protein sequence ID" value="EFQ26846.1"/>
    <property type="molecule type" value="Genomic_DNA"/>
</dbReference>
<sequence>MSPVFRWERTAPLLSNGTEVQPDRAPQRGILGRNCGPGFVFADDECDSKGC</sequence>
<dbReference type="HOGENOM" id="CLU_3106230_0_0_1"/>
<keyword evidence="2" id="KW-1185">Reference proteome</keyword>
<accession>E3Q7K8</accession>
<protein>
    <submittedName>
        <fullName evidence="1">Uncharacterized protein</fullName>
    </submittedName>
</protein>
<name>E3Q7K8_COLGM</name>
<dbReference type="GeneID" id="24408031"/>
<gene>
    <name evidence="1" type="ORF">GLRG_02666</name>
</gene>
<evidence type="ECO:0000313" key="1">
    <source>
        <dbReference type="EMBL" id="EFQ26846.1"/>
    </source>
</evidence>